<proteinExistence type="predicted"/>
<reference evidence="1 2" key="1">
    <citation type="submission" date="2019-09" db="EMBL/GenBank/DDBJ databases">
        <title>Pararcticibacter amylolyticus gen. nov., sp. nov., isolated from a rottenly hemp rope, and reclassification of Pedobacter tournemirensis as Pararcticibacter tournemirensis comb. nov.</title>
        <authorList>
            <person name="Cai Y."/>
        </authorList>
    </citation>
    <scope>NUCLEOTIDE SEQUENCE [LARGE SCALE GENOMIC DNA]</scope>
    <source>
        <strain evidence="1 2">TF5-37.2-LB10</strain>
    </source>
</reference>
<keyword evidence="2" id="KW-1185">Reference proteome</keyword>
<dbReference type="Proteomes" id="UP000322918">
    <property type="component" value="Unassembled WGS sequence"/>
</dbReference>
<dbReference type="RefSeq" id="WP_141813391.1">
    <property type="nucleotide sequence ID" value="NZ_VFPL01000001.1"/>
</dbReference>
<dbReference type="EMBL" id="VWNE01000073">
    <property type="protein sequence ID" value="KAA8473717.1"/>
    <property type="molecule type" value="Genomic_DNA"/>
</dbReference>
<comment type="caution">
    <text evidence="1">The sequence shown here is derived from an EMBL/GenBank/DDBJ whole genome shotgun (WGS) entry which is preliminary data.</text>
</comment>
<name>A0A5M9GI45_9SPHI</name>
<organism evidence="1 2">
    <name type="scientific">Arcticibacter tournemirensis</name>
    <dbReference type="NCBI Taxonomy" id="699437"/>
    <lineage>
        <taxon>Bacteria</taxon>
        <taxon>Pseudomonadati</taxon>
        <taxon>Bacteroidota</taxon>
        <taxon>Sphingobacteriia</taxon>
        <taxon>Sphingobacteriales</taxon>
        <taxon>Sphingobacteriaceae</taxon>
        <taxon>Arcticibacter</taxon>
    </lineage>
</organism>
<dbReference type="AlphaFoldDB" id="A0A5M9GI45"/>
<gene>
    <name evidence="1" type="ORF">F1649_22620</name>
</gene>
<protein>
    <submittedName>
        <fullName evidence="1">Uncharacterized protein</fullName>
    </submittedName>
</protein>
<evidence type="ECO:0000313" key="2">
    <source>
        <dbReference type="Proteomes" id="UP000322918"/>
    </source>
</evidence>
<sequence>MKTNLIVLSSDSVDRYGYRIHIKALEMMLRDRMREGIPMLFGHDHHKPIGWGTPFALYLEPHLTRLIAIQATPTTEEESEQVLNNHNIFRSNRYYNSSKKYLETFHEVLNQKGISDFKITNINCLTANREKIASTLFPELFSKDYRDELVPFSILLASFDYLGQGVFKNKTSELTVFAHRYFRRSESVHNTPNSAFLDRFLALKDEQSLDLSIRIDENQIGYAPSFQEYMELEYQWGPKYSDELESIKEGLSRHDCDDFERAYYGFSRSEFLWEWDKKKTKFSFQMEELKDEESPTEQDQYNCRYVHTVYDKVTSCLEHFDGAVRAYDSYEMLERLDKDFKSYGKKSRYTKLFKINGKFPLETWKLLVTLYLRGNPIIYEYFGLKKDLEKLKSPVQRKLSIKESVIPYGIEPGDGIRLLISYIPIPENLKEGRFINSFDIIGDMEKSYRCLDYYILEFKKALMRFDCDLEIPEDVLLIRSPDNYWNIPLIMHNGENSWILLKDTIAAFKLLYSKMIDREYFFKVSMTIGIVIDGKIVQISAYGPVSELYEWLLENLPFPDEEETFADWVSHQRTYLERFAFNPDKPLMAEMIQMDGVLYAKRTLLNSEYEFKENRLHNFEWTINLNKDEQLMFDEPGIEAIPSIHILQSVCADSGENYFTSRRSAWLDNGFEGVNFTKWAPIALHWAETDKIA</sequence>
<accession>A0A5M9GI45</accession>
<dbReference type="OrthoDB" id="8434905at2"/>
<evidence type="ECO:0000313" key="1">
    <source>
        <dbReference type="EMBL" id="KAA8473717.1"/>
    </source>
</evidence>